<evidence type="ECO:0000256" key="5">
    <source>
        <dbReference type="ARBA" id="ARBA00022989"/>
    </source>
</evidence>
<feature type="transmembrane region" description="Helical" evidence="10">
    <location>
        <begin position="12"/>
        <end position="39"/>
    </location>
</feature>
<keyword evidence="5 10" id="KW-1133">Transmembrane helix</keyword>
<dbReference type="OrthoDB" id="26740at2759"/>
<feature type="region of interest" description="Disordered" evidence="9">
    <location>
        <begin position="638"/>
        <end position="684"/>
    </location>
</feature>
<dbReference type="PANTHER" id="PTHR13466:SF19">
    <property type="entry name" value="NUCLEUS-VACUOLE JUNCTION PROTEIN 2"/>
    <property type="match status" value="1"/>
</dbReference>
<keyword evidence="13" id="KW-1185">Reference proteome</keyword>
<feature type="region of interest" description="Disordered" evidence="9">
    <location>
        <begin position="371"/>
        <end position="397"/>
    </location>
</feature>
<dbReference type="CDD" id="cd21675">
    <property type="entry name" value="SMP_TEX2"/>
    <property type="match status" value="1"/>
</dbReference>
<dbReference type="PROSITE" id="PS51847">
    <property type="entry name" value="SMP"/>
    <property type="match status" value="1"/>
</dbReference>
<evidence type="ECO:0000256" key="8">
    <source>
        <dbReference type="ARBA" id="ARBA00023136"/>
    </source>
</evidence>
<accession>A0A0L0T1N8</accession>
<feature type="compositionally biased region" description="Basic and acidic residues" evidence="9">
    <location>
        <begin position="302"/>
        <end position="315"/>
    </location>
</feature>
<reference evidence="12 13" key="1">
    <citation type="submission" date="2009-11" db="EMBL/GenBank/DDBJ databases">
        <title>Annotation of Allomyces macrogynus ATCC 38327.</title>
        <authorList>
            <consortium name="The Broad Institute Genome Sequencing Platform"/>
            <person name="Russ C."/>
            <person name="Cuomo C."/>
            <person name="Burger G."/>
            <person name="Gray M.W."/>
            <person name="Holland P.W.H."/>
            <person name="King N."/>
            <person name="Lang F.B.F."/>
            <person name="Roger A.J."/>
            <person name="Ruiz-Trillo I."/>
            <person name="Young S.K."/>
            <person name="Zeng Q."/>
            <person name="Gargeya S."/>
            <person name="Fitzgerald M."/>
            <person name="Haas B."/>
            <person name="Abouelleil A."/>
            <person name="Alvarado L."/>
            <person name="Arachchi H.M."/>
            <person name="Berlin A."/>
            <person name="Chapman S.B."/>
            <person name="Gearin G."/>
            <person name="Goldberg J."/>
            <person name="Griggs A."/>
            <person name="Gujja S."/>
            <person name="Hansen M."/>
            <person name="Heiman D."/>
            <person name="Howarth C."/>
            <person name="Larimer J."/>
            <person name="Lui A."/>
            <person name="MacDonald P.J.P."/>
            <person name="McCowen C."/>
            <person name="Montmayeur A."/>
            <person name="Murphy C."/>
            <person name="Neiman D."/>
            <person name="Pearson M."/>
            <person name="Priest M."/>
            <person name="Roberts A."/>
            <person name="Saif S."/>
            <person name="Shea T."/>
            <person name="Sisk P."/>
            <person name="Stolte C."/>
            <person name="Sykes S."/>
            <person name="Wortman J."/>
            <person name="Nusbaum C."/>
            <person name="Birren B."/>
        </authorList>
    </citation>
    <scope>NUCLEOTIDE SEQUENCE [LARGE SCALE GENOMIC DNA]</scope>
    <source>
        <strain evidence="12 13">ATCC 38327</strain>
    </source>
</reference>
<evidence type="ECO:0000256" key="9">
    <source>
        <dbReference type="SAM" id="MobiDB-lite"/>
    </source>
</evidence>
<feature type="domain" description="SMP-LTD" evidence="11">
    <location>
        <begin position="400"/>
        <end position="624"/>
    </location>
</feature>
<evidence type="ECO:0000256" key="4">
    <source>
        <dbReference type="ARBA" id="ARBA00022824"/>
    </source>
</evidence>
<evidence type="ECO:0000259" key="11">
    <source>
        <dbReference type="PROSITE" id="PS51847"/>
    </source>
</evidence>
<organism evidence="12 13">
    <name type="scientific">Allomyces macrogynus (strain ATCC 38327)</name>
    <name type="common">Allomyces javanicus var. macrogynus</name>
    <dbReference type="NCBI Taxonomy" id="578462"/>
    <lineage>
        <taxon>Eukaryota</taxon>
        <taxon>Fungi</taxon>
        <taxon>Fungi incertae sedis</taxon>
        <taxon>Blastocladiomycota</taxon>
        <taxon>Blastocladiomycetes</taxon>
        <taxon>Blastocladiales</taxon>
        <taxon>Blastocladiaceae</taxon>
        <taxon>Allomyces</taxon>
    </lineage>
</organism>
<protein>
    <recommendedName>
        <fullName evidence="11">SMP-LTD domain-containing protein</fullName>
    </recommendedName>
</protein>
<evidence type="ECO:0000256" key="7">
    <source>
        <dbReference type="ARBA" id="ARBA00023121"/>
    </source>
</evidence>
<sequence>MVSDASSASSTFVALGSAFLFGLVAGVVVAIVLAVGIALHLAKLFGLRDNDAKKDSRAPPGKHTVSTSTAHRSSAGALAQLLRERDVPPVATDAPQDDDDSPEPPGPSHCMGWLRVYRRPFDEPTPDAPAGNPTATADPIINDGSWASYAAAHRTTAADSSSAAGGGAPAKRTRTKSITSALKGVLMAKSASVAADTASSVPGPSVKRRGSDAAATPPPLPPTPGGSTSAGYERARSPMCFGVLRHHSLFLYEDASLLECVGVILLPLHHCFVKDSPIWLSKVEADDPSADEGGDARSLAARSDRSLAMDGTDRPPEHQRDYFLYATTALEKEAWYLALRRASATGRRERVCTRDYMTHYRSLIARLHGHHHPAAADPSTPLDEWDAPPPTSLPPRTGLEANSMAWLNALIGRFFLSVRAHDSIRAMILAKVHKKLDKLPTPSFLTNTRVSSVDTGTAAPMFTDPVLVALDPAGQVEVEVDVSYDGGARIELSTDVVLSLGNAVASITQKLGGSGTSANPDLASSPTSATASSSSSGYDFRVPVVLGVTMRALRGRIRILMRAPPSNRVWVGFVAPPDVNLCAEPVVNAKQLRLGLVLDFIEGKLRDVINTSMVLPNMDDFCFCPSAEMDGGLFYPKPTPAPAPASRSATSMGDLPGAVTTATTTGEPHPLRSAMSAPTASPSSLPPRHILTTAPAMLPTGPSALLSTATSAQSPGTAPVMALSASTATGIFSSFATDADGSSSSPTWLAHAADTTRRRGGAPASGTARYAQSVKRGMAVLAEGHGGAMEGRRASLSASSVSGSLSIMTSDRDSIEDEHAFAKAESPAASPASETFSLRALWMFRKHGAGGEKGRGT</sequence>
<keyword evidence="4" id="KW-0256">Endoplasmic reticulum</keyword>
<dbReference type="VEuPathDB" id="FungiDB:AMAG_12819"/>
<feature type="region of interest" description="Disordered" evidence="9">
    <location>
        <begin position="285"/>
        <end position="315"/>
    </location>
</feature>
<feature type="region of interest" description="Disordered" evidence="9">
    <location>
        <begin position="51"/>
        <end position="73"/>
    </location>
</feature>
<evidence type="ECO:0000256" key="2">
    <source>
        <dbReference type="ARBA" id="ARBA00022448"/>
    </source>
</evidence>
<evidence type="ECO:0000313" key="12">
    <source>
        <dbReference type="EMBL" id="KNE68652.1"/>
    </source>
</evidence>
<evidence type="ECO:0000313" key="13">
    <source>
        <dbReference type="Proteomes" id="UP000054350"/>
    </source>
</evidence>
<dbReference type="InterPro" id="IPR031468">
    <property type="entry name" value="SMP_LBD"/>
</dbReference>
<keyword evidence="7" id="KW-0446">Lipid-binding</keyword>
<evidence type="ECO:0000256" key="10">
    <source>
        <dbReference type="SAM" id="Phobius"/>
    </source>
</evidence>
<feature type="region of interest" description="Disordered" evidence="9">
    <location>
        <begin position="513"/>
        <end position="536"/>
    </location>
</feature>
<dbReference type="EMBL" id="GG745357">
    <property type="protein sequence ID" value="KNE68652.1"/>
    <property type="molecule type" value="Genomic_DNA"/>
</dbReference>
<feature type="region of interest" description="Disordered" evidence="9">
    <location>
        <begin position="120"/>
        <end position="139"/>
    </location>
</feature>
<feature type="region of interest" description="Disordered" evidence="9">
    <location>
        <begin position="156"/>
        <end position="175"/>
    </location>
</feature>
<feature type="compositionally biased region" description="Low complexity" evidence="9">
    <location>
        <begin position="673"/>
        <end position="684"/>
    </location>
</feature>
<feature type="region of interest" description="Disordered" evidence="9">
    <location>
        <begin position="85"/>
        <end position="112"/>
    </location>
</feature>
<name>A0A0L0T1N8_ALLM3</name>
<dbReference type="GO" id="GO:0032865">
    <property type="term" value="C:ERMES complex"/>
    <property type="evidence" value="ECO:0007669"/>
    <property type="project" value="TreeGrafter"/>
</dbReference>
<evidence type="ECO:0000256" key="3">
    <source>
        <dbReference type="ARBA" id="ARBA00022692"/>
    </source>
</evidence>
<feature type="region of interest" description="Disordered" evidence="9">
    <location>
        <begin position="193"/>
        <end position="232"/>
    </location>
</feature>
<reference evidence="13" key="2">
    <citation type="submission" date="2009-11" db="EMBL/GenBank/DDBJ databases">
        <title>The Genome Sequence of Allomyces macrogynus strain ATCC 38327.</title>
        <authorList>
            <consortium name="The Broad Institute Genome Sequencing Platform"/>
            <person name="Russ C."/>
            <person name="Cuomo C."/>
            <person name="Shea T."/>
            <person name="Young S.K."/>
            <person name="Zeng Q."/>
            <person name="Koehrsen M."/>
            <person name="Haas B."/>
            <person name="Borodovsky M."/>
            <person name="Guigo R."/>
            <person name="Alvarado L."/>
            <person name="Berlin A."/>
            <person name="Borenstein D."/>
            <person name="Chen Z."/>
            <person name="Engels R."/>
            <person name="Freedman E."/>
            <person name="Gellesch M."/>
            <person name="Goldberg J."/>
            <person name="Griggs A."/>
            <person name="Gujja S."/>
            <person name="Heiman D."/>
            <person name="Hepburn T."/>
            <person name="Howarth C."/>
            <person name="Jen D."/>
            <person name="Larson L."/>
            <person name="Lewis B."/>
            <person name="Mehta T."/>
            <person name="Park D."/>
            <person name="Pearson M."/>
            <person name="Roberts A."/>
            <person name="Saif S."/>
            <person name="Shenoy N."/>
            <person name="Sisk P."/>
            <person name="Stolte C."/>
            <person name="Sykes S."/>
            <person name="Walk T."/>
            <person name="White J."/>
            <person name="Yandava C."/>
            <person name="Burger G."/>
            <person name="Gray M.W."/>
            <person name="Holland P.W.H."/>
            <person name="King N."/>
            <person name="Lang F.B.F."/>
            <person name="Roger A.J."/>
            <person name="Ruiz-Trillo I."/>
            <person name="Lander E."/>
            <person name="Nusbaum C."/>
        </authorList>
    </citation>
    <scope>NUCLEOTIDE SEQUENCE [LARGE SCALE GENOMIC DNA]</scope>
    <source>
        <strain evidence="13">ATCC 38327</strain>
    </source>
</reference>
<keyword evidence="2" id="KW-0813">Transport</keyword>
<keyword evidence="6" id="KW-0445">Lipid transport</keyword>
<proteinExistence type="predicted"/>
<keyword evidence="3 10" id="KW-0812">Transmembrane</keyword>
<dbReference type="eggNOG" id="KOG2238">
    <property type="taxonomic scope" value="Eukaryota"/>
</dbReference>
<gene>
    <name evidence="12" type="ORF">AMAG_12819</name>
</gene>
<dbReference type="AlphaFoldDB" id="A0A0L0T1N8"/>
<evidence type="ECO:0000256" key="6">
    <source>
        <dbReference type="ARBA" id="ARBA00023055"/>
    </source>
</evidence>
<evidence type="ECO:0000256" key="1">
    <source>
        <dbReference type="ARBA" id="ARBA00004586"/>
    </source>
</evidence>
<dbReference type="PANTHER" id="PTHR13466">
    <property type="entry name" value="TEX2 PROTEIN-RELATED"/>
    <property type="match status" value="1"/>
</dbReference>
<comment type="subcellular location">
    <subcellularLocation>
        <location evidence="1">Endoplasmic reticulum membrane</location>
    </subcellularLocation>
</comment>
<dbReference type="GO" id="GO:0008289">
    <property type="term" value="F:lipid binding"/>
    <property type="evidence" value="ECO:0007669"/>
    <property type="project" value="UniProtKB-KW"/>
</dbReference>
<dbReference type="GO" id="GO:1990456">
    <property type="term" value="P:mitochondrion-endoplasmic reticulum membrane tethering"/>
    <property type="evidence" value="ECO:0007669"/>
    <property type="project" value="TreeGrafter"/>
</dbReference>
<dbReference type="GO" id="GO:0005789">
    <property type="term" value="C:endoplasmic reticulum membrane"/>
    <property type="evidence" value="ECO:0007669"/>
    <property type="project" value="UniProtKB-SubCell"/>
</dbReference>
<dbReference type="Proteomes" id="UP000054350">
    <property type="component" value="Unassembled WGS sequence"/>
</dbReference>
<feature type="compositionally biased region" description="Low complexity" evidence="9">
    <location>
        <begin position="523"/>
        <end position="536"/>
    </location>
</feature>
<keyword evidence="8 10" id="KW-0472">Membrane</keyword>
<dbReference type="GO" id="GO:0015914">
    <property type="term" value="P:phospholipid transport"/>
    <property type="evidence" value="ECO:0007669"/>
    <property type="project" value="TreeGrafter"/>
</dbReference>
<dbReference type="STRING" id="578462.A0A0L0T1N8"/>